<dbReference type="Pfam" id="PF07399">
    <property type="entry name" value="Na_H_antiport_3"/>
    <property type="match status" value="1"/>
</dbReference>
<reference evidence="2 3" key="1">
    <citation type="submission" date="2018-06" db="EMBL/GenBank/DDBJ databases">
        <title>Genomic Encyclopedia of Type Strains, Phase IV (KMG-IV): sequencing the most valuable type-strain genomes for metagenomic binning, comparative biology and taxonomic classification.</title>
        <authorList>
            <person name="Goeker M."/>
        </authorList>
    </citation>
    <scope>NUCLEOTIDE SEQUENCE [LARGE SCALE GENOMIC DNA]</scope>
    <source>
        <strain evidence="2 3">DSM 25520</strain>
    </source>
</reference>
<keyword evidence="1" id="KW-0472">Membrane</keyword>
<feature type="transmembrane region" description="Helical" evidence="1">
    <location>
        <begin position="267"/>
        <end position="284"/>
    </location>
</feature>
<protein>
    <submittedName>
        <fullName evidence="2">Putative Na+/H+ antiporter</fullName>
    </submittedName>
</protein>
<dbReference type="InterPro" id="IPR009978">
    <property type="entry name" value="Na_H_antiport_3"/>
</dbReference>
<keyword evidence="1" id="KW-0812">Transmembrane</keyword>
<organism evidence="2 3">
    <name type="scientific">Eoetvoesiella caeni</name>
    <dbReference type="NCBI Taxonomy" id="645616"/>
    <lineage>
        <taxon>Bacteria</taxon>
        <taxon>Pseudomonadati</taxon>
        <taxon>Pseudomonadota</taxon>
        <taxon>Betaproteobacteria</taxon>
        <taxon>Burkholderiales</taxon>
        <taxon>Alcaligenaceae</taxon>
        <taxon>Eoetvoesiella</taxon>
    </lineage>
</organism>
<keyword evidence="3" id="KW-1185">Reference proteome</keyword>
<evidence type="ECO:0000313" key="2">
    <source>
        <dbReference type="EMBL" id="RBP41776.1"/>
    </source>
</evidence>
<feature type="transmembrane region" description="Helical" evidence="1">
    <location>
        <begin position="160"/>
        <end position="185"/>
    </location>
</feature>
<feature type="transmembrane region" description="Helical" evidence="1">
    <location>
        <begin position="205"/>
        <end position="223"/>
    </location>
</feature>
<dbReference type="OrthoDB" id="248356at2"/>
<evidence type="ECO:0000256" key="1">
    <source>
        <dbReference type="SAM" id="Phobius"/>
    </source>
</evidence>
<feature type="transmembrane region" description="Helical" evidence="1">
    <location>
        <begin position="399"/>
        <end position="418"/>
    </location>
</feature>
<feature type="transmembrane region" description="Helical" evidence="1">
    <location>
        <begin position="244"/>
        <end position="261"/>
    </location>
</feature>
<sequence>MPSPIEVIATVLFAIAIVHTFSVPVFARLANRNGPHSGLWHMLAEVEVVFGVWAFVLLIAMALLMGSTRAIEYLDTRNFTEPAFVFVIMVVSASRPIIELVNRLVHGLARAMPLRIELATFFITMSVVPLAGSFITEPAAMTLAALMLRDAYFRRPGQAGFKYMTLGVLFVNISIGGVLTAYAAPPVLMVAHTFGWDTAYMASHFGWRAVAAVLVNASVLTLICRKYLLSGEIGGGEKESRPPVPLGVIAIHLLCLVGIVLGAHHPVVFLAILLFFIGYAHAYGRYQNPLLIREGLMVGFFLAGLVVLGGLQKWWLQDLLGGLAPVVLFWGATVLTAVTDNAALTYLGSLVEGSSDLWRYMLVAGAVTGGGLTVIANAPNPAGFSILKGFFPDGAISPLKLLAAALVPTLVAAFMFLLPHSAFA</sequence>
<comment type="caution">
    <text evidence="2">The sequence shown here is derived from an EMBL/GenBank/DDBJ whole genome shotgun (WGS) entry which is preliminary data.</text>
</comment>
<gene>
    <name evidence="2" type="ORF">DFR37_102155</name>
</gene>
<dbReference type="Proteomes" id="UP000253628">
    <property type="component" value="Unassembled WGS sequence"/>
</dbReference>
<feature type="transmembrane region" description="Helical" evidence="1">
    <location>
        <begin position="79"/>
        <end position="98"/>
    </location>
</feature>
<keyword evidence="1" id="KW-1133">Transmembrane helix</keyword>
<proteinExistence type="predicted"/>
<evidence type="ECO:0000313" key="3">
    <source>
        <dbReference type="Proteomes" id="UP000253628"/>
    </source>
</evidence>
<dbReference type="AlphaFoldDB" id="A0A366HIN5"/>
<dbReference type="RefSeq" id="WP_113932028.1">
    <property type="nucleotide sequence ID" value="NZ_JACCEU010000002.1"/>
</dbReference>
<feature type="transmembrane region" description="Helical" evidence="1">
    <location>
        <begin position="118"/>
        <end position="148"/>
    </location>
</feature>
<feature type="transmembrane region" description="Helical" evidence="1">
    <location>
        <begin position="7"/>
        <end position="30"/>
    </location>
</feature>
<feature type="transmembrane region" description="Helical" evidence="1">
    <location>
        <begin position="296"/>
        <end position="315"/>
    </location>
</feature>
<dbReference type="EMBL" id="QNRQ01000002">
    <property type="protein sequence ID" value="RBP41776.1"/>
    <property type="molecule type" value="Genomic_DNA"/>
</dbReference>
<name>A0A366HIN5_9BURK</name>
<feature type="transmembrane region" description="Helical" evidence="1">
    <location>
        <begin position="50"/>
        <end position="67"/>
    </location>
</feature>
<feature type="transmembrane region" description="Helical" evidence="1">
    <location>
        <begin position="327"/>
        <end position="348"/>
    </location>
</feature>
<feature type="transmembrane region" description="Helical" evidence="1">
    <location>
        <begin position="360"/>
        <end position="379"/>
    </location>
</feature>
<accession>A0A366HIN5</accession>